<dbReference type="AlphaFoldDB" id="A0A067M0J4"/>
<organism evidence="2 3">
    <name type="scientific">Botryobasidium botryosum (strain FD-172 SS1)</name>
    <dbReference type="NCBI Taxonomy" id="930990"/>
    <lineage>
        <taxon>Eukaryota</taxon>
        <taxon>Fungi</taxon>
        <taxon>Dikarya</taxon>
        <taxon>Basidiomycota</taxon>
        <taxon>Agaricomycotina</taxon>
        <taxon>Agaricomycetes</taxon>
        <taxon>Cantharellales</taxon>
        <taxon>Botryobasidiaceae</taxon>
        <taxon>Botryobasidium</taxon>
    </lineage>
</organism>
<accession>A0A067M0J4</accession>
<feature type="region of interest" description="Disordered" evidence="1">
    <location>
        <begin position="1"/>
        <end position="62"/>
    </location>
</feature>
<evidence type="ECO:0000256" key="1">
    <source>
        <dbReference type="SAM" id="MobiDB-lite"/>
    </source>
</evidence>
<gene>
    <name evidence="2" type="ORF">BOTBODRAFT_179260</name>
</gene>
<reference evidence="3" key="1">
    <citation type="journal article" date="2014" name="Proc. Natl. Acad. Sci. U.S.A.">
        <title>Extensive sampling of basidiomycete genomes demonstrates inadequacy of the white-rot/brown-rot paradigm for wood decay fungi.</title>
        <authorList>
            <person name="Riley R."/>
            <person name="Salamov A.A."/>
            <person name="Brown D.W."/>
            <person name="Nagy L.G."/>
            <person name="Floudas D."/>
            <person name="Held B.W."/>
            <person name="Levasseur A."/>
            <person name="Lombard V."/>
            <person name="Morin E."/>
            <person name="Otillar R."/>
            <person name="Lindquist E.A."/>
            <person name="Sun H."/>
            <person name="LaButti K.M."/>
            <person name="Schmutz J."/>
            <person name="Jabbour D."/>
            <person name="Luo H."/>
            <person name="Baker S.E."/>
            <person name="Pisabarro A.G."/>
            <person name="Walton J.D."/>
            <person name="Blanchette R.A."/>
            <person name="Henrissat B."/>
            <person name="Martin F."/>
            <person name="Cullen D."/>
            <person name="Hibbett D.S."/>
            <person name="Grigoriev I.V."/>
        </authorList>
    </citation>
    <scope>NUCLEOTIDE SEQUENCE [LARGE SCALE GENOMIC DNA]</scope>
    <source>
        <strain evidence="3">FD-172 SS1</strain>
    </source>
</reference>
<proteinExistence type="predicted"/>
<dbReference type="EMBL" id="KL198082">
    <property type="protein sequence ID" value="KDQ09074.1"/>
    <property type="molecule type" value="Genomic_DNA"/>
</dbReference>
<evidence type="ECO:0000313" key="2">
    <source>
        <dbReference type="EMBL" id="KDQ09074.1"/>
    </source>
</evidence>
<sequence>MPPRALSKTKKIATAAPSKTKSSLSRANTEGASLKSKGSTIAPQKTTSSKTKQATKPAKPKATGLELALKQFRLVNPVSASDDARKEYIKNRLGGVKRGAYNAVRAPVYESDEPEDYEDDDPGTIHGCVHETVKVLEKECGFEDGVLGESVWVGNCCPDYSEEITSVPTGCETDSRIYSLATPTHIDVHFQYYHRAGISSVGWNYSLGYKIHSYGEQVPTSGRKKSHRGRPDMQSICFAHFDDDEGFRHRQWRPVEVSKFGLDKKGVLDIHEALFGPLVPLAAKANKDVVEERQRMLVRTVRILFAAVGIDYPVRCKDDEEDERLAHRGAALDWTLESSTKDQWIARGIRKACGFQLASDPKMTKARAQARMEEVMREETRLELEYRAEDDWEDEYDSDRSADWLGERYHF</sequence>
<name>A0A067M0J4_BOTB1</name>
<dbReference type="HOGENOM" id="CLU_762888_0_0_1"/>
<protein>
    <submittedName>
        <fullName evidence="2">Uncharacterized protein</fullName>
    </submittedName>
</protein>
<dbReference type="InParanoid" id="A0A067M0J4"/>
<dbReference type="Proteomes" id="UP000027195">
    <property type="component" value="Unassembled WGS sequence"/>
</dbReference>
<evidence type="ECO:0000313" key="3">
    <source>
        <dbReference type="Proteomes" id="UP000027195"/>
    </source>
</evidence>
<feature type="compositionally biased region" description="Polar residues" evidence="1">
    <location>
        <begin position="17"/>
        <end position="41"/>
    </location>
</feature>
<dbReference type="OrthoDB" id="3012326at2759"/>
<keyword evidence="3" id="KW-1185">Reference proteome</keyword>
<feature type="compositionally biased region" description="Low complexity" evidence="1">
    <location>
        <begin position="42"/>
        <end position="62"/>
    </location>
</feature>